<dbReference type="InterPro" id="IPR011009">
    <property type="entry name" value="Kinase-like_dom_sf"/>
</dbReference>
<dbReference type="EMBL" id="UINC01027294">
    <property type="protein sequence ID" value="SVB06292.1"/>
    <property type="molecule type" value="Genomic_DNA"/>
</dbReference>
<proteinExistence type="predicted"/>
<name>A0A382AZ25_9ZZZZ</name>
<dbReference type="SUPFAM" id="SSF56112">
    <property type="entry name" value="Protein kinase-like (PK-like)"/>
    <property type="match status" value="1"/>
</dbReference>
<sequence length="455" mass="52458">MKFFYIDKEIKNQKLKNFLKLDTYSEIAFQRSSFKEIINNSVKGKLDITFTKESEIQSDEEVSIFWCSNVIFIELATQKKFLRKLLSSPFNLFFGDHEGYVYKGTALGLRNFLFHQDHGDLIFLRDEPNLKSINSIFDLRNIISENSHSRYFNTLIKKGQEFIKESSDIKKLEEEFSFLDNVPASIQSYYVKVSDFKTNTGKASYRMERQPGMDLSVRYITDSISYESLKNIFVILEKYFESLQGIKVIGSRKELDFILNKNEARLIELQSWAEYGRLNEFISNHTIFSSVDSMFSLVNDLLLSNEKSFSSKGSLFSHGDLCFSNMILSEAEDSIVFIDPRGGDSFRTPYYDLAKISHSLLGGYDHIINNKASICFNSDMTAFLDFDMNKDKSVKDLFNSFLESGDYKPEIVALVQVSLFLSMLPLHIDDTKKVYMLALRASELISGIKDTKIDE</sequence>
<evidence type="ECO:0000313" key="1">
    <source>
        <dbReference type="EMBL" id="SVB06292.1"/>
    </source>
</evidence>
<organism evidence="1">
    <name type="scientific">marine metagenome</name>
    <dbReference type="NCBI Taxonomy" id="408172"/>
    <lineage>
        <taxon>unclassified sequences</taxon>
        <taxon>metagenomes</taxon>
        <taxon>ecological metagenomes</taxon>
    </lineage>
</organism>
<gene>
    <name evidence="1" type="ORF">METZ01_LOCUS159146</name>
</gene>
<protein>
    <recommendedName>
        <fullName evidence="2">Aminoglycoside phosphotransferase domain-containing protein</fullName>
    </recommendedName>
</protein>
<accession>A0A382AZ25</accession>
<reference evidence="1" key="1">
    <citation type="submission" date="2018-05" db="EMBL/GenBank/DDBJ databases">
        <authorList>
            <person name="Lanie J.A."/>
            <person name="Ng W.-L."/>
            <person name="Kazmierczak K.M."/>
            <person name="Andrzejewski T.M."/>
            <person name="Davidsen T.M."/>
            <person name="Wayne K.J."/>
            <person name="Tettelin H."/>
            <person name="Glass J.I."/>
            <person name="Rusch D."/>
            <person name="Podicherti R."/>
            <person name="Tsui H.-C.T."/>
            <person name="Winkler M.E."/>
        </authorList>
    </citation>
    <scope>NUCLEOTIDE SEQUENCE</scope>
</reference>
<evidence type="ECO:0008006" key="2">
    <source>
        <dbReference type="Google" id="ProtNLM"/>
    </source>
</evidence>
<dbReference type="AlphaFoldDB" id="A0A382AZ25"/>